<accession>D6A4B8</accession>
<gene>
    <name evidence="1" type="ORF">SSFG_01012</name>
</gene>
<dbReference type="AlphaFoldDB" id="D6A4B8"/>
<evidence type="ECO:0000313" key="1">
    <source>
        <dbReference type="EMBL" id="EFE65758.2"/>
    </source>
</evidence>
<dbReference type="PROSITE" id="PS00430">
    <property type="entry name" value="TONB_DEPENDENT_REC_1"/>
    <property type="match status" value="1"/>
</dbReference>
<reference evidence="2" key="1">
    <citation type="submission" date="2008-12" db="EMBL/GenBank/DDBJ databases">
        <title>Annotation of Streptomyces ghanaensis ATCC 14672.</title>
        <authorList>
            <consortium name="The Broad Institute Genome Sequencing Platform"/>
            <consortium name="Broad Institute Microbial Sequencing Center"/>
            <person name="Fischbach M."/>
            <person name="Ward D."/>
            <person name="Young S."/>
            <person name="Kodira C.D."/>
            <person name="Zeng Q."/>
            <person name="Koehrsen M."/>
            <person name="Godfrey P."/>
            <person name="Alvarado L."/>
            <person name="Berlin A.M."/>
            <person name="Borenstein D."/>
            <person name="Chen Z."/>
            <person name="Engels R."/>
            <person name="Freedman E."/>
            <person name="Gellesch M."/>
            <person name="Goldberg J."/>
            <person name="Griggs A."/>
            <person name="Gujja S."/>
            <person name="Heiman D.I."/>
            <person name="Hepburn T.A."/>
            <person name="Howarth C."/>
            <person name="Jen D."/>
            <person name="Larson L."/>
            <person name="Lewis B."/>
            <person name="Mehta T."/>
            <person name="Park D."/>
            <person name="Pearson M."/>
            <person name="Roberts A."/>
            <person name="Saif S."/>
            <person name="Shea T.D."/>
            <person name="Shenoy N."/>
            <person name="Sisk P."/>
            <person name="Stolte C."/>
            <person name="Sykes S.N."/>
            <person name="Walk T."/>
            <person name="White J."/>
            <person name="Yandava C."/>
            <person name="Straight P."/>
            <person name="Clardy J."/>
            <person name="Hung D."/>
            <person name="Kolter R."/>
            <person name="Mekalanos J."/>
            <person name="Walker S."/>
            <person name="Walsh C.T."/>
            <person name="Wieland B.L.C."/>
            <person name="Ilzarbe M."/>
            <person name="Galagan J."/>
            <person name="Nusbaum C."/>
            <person name="Birren B."/>
        </authorList>
    </citation>
    <scope>NUCLEOTIDE SEQUENCE [LARGE SCALE GENOMIC DNA]</scope>
    <source>
        <strain evidence="2">ATCC 14672 / DSM 40746 / JCM 4963 / KCTC 9882 / NRRL B-12104 / FH 1290</strain>
    </source>
</reference>
<name>D6A4B8_STRV1</name>
<evidence type="ECO:0000313" key="2">
    <source>
        <dbReference type="Proteomes" id="UP000003824"/>
    </source>
</evidence>
<dbReference type="Proteomes" id="UP000003824">
    <property type="component" value="Unassembled WGS sequence"/>
</dbReference>
<proteinExistence type="predicted"/>
<protein>
    <submittedName>
        <fullName evidence="1">Predicted protein</fullName>
    </submittedName>
</protein>
<dbReference type="RefSeq" id="WP_004980484.1">
    <property type="nucleotide sequence ID" value="NZ_DS999641.1"/>
</dbReference>
<dbReference type="InterPro" id="IPR010916">
    <property type="entry name" value="TonB_box_CS"/>
</dbReference>
<sequence>MEPLASVTDLQDRLGRPLTAQEETRAQALLADASALVRSYTGRTFSRTDDDTVVVRAQQGEIRLPQTPVLGVTAVVAVGAGGAPDLPVVGWRWDGIDTIRTAPESPAINLPELWADEEYESYPGTYRVTYSHGAAEVPADVVAVVARMALRTLTSPTMAGGVTGETIGPYSYRTDGSGVGTAVTMTDDDRRMLELAGYRRKAGMTMARWR</sequence>
<organism evidence="1 2">
    <name type="scientific">Streptomyces viridosporus (strain ATCC 14672 / DSM 40746 / JCM 4963 / KCTC 9882 / NRRL B-12104 / FH 1290)</name>
    <name type="common">Streptomyces ghanaensis</name>
    <dbReference type="NCBI Taxonomy" id="566461"/>
    <lineage>
        <taxon>Bacteria</taxon>
        <taxon>Bacillati</taxon>
        <taxon>Actinomycetota</taxon>
        <taxon>Actinomycetes</taxon>
        <taxon>Kitasatosporales</taxon>
        <taxon>Streptomycetaceae</taxon>
        <taxon>Streptomyces</taxon>
    </lineage>
</organism>
<dbReference type="EMBL" id="DS999641">
    <property type="protein sequence ID" value="EFE65758.2"/>
    <property type="molecule type" value="Genomic_DNA"/>
</dbReference>